<reference evidence="1 2" key="1">
    <citation type="journal article" date="2010" name="Cell">
        <title>The genome of Naegleria gruberi illuminates early eukaryotic versatility.</title>
        <authorList>
            <person name="Fritz-Laylin L.K."/>
            <person name="Prochnik S.E."/>
            <person name="Ginger M.L."/>
            <person name="Dacks J.B."/>
            <person name="Carpenter M.L."/>
            <person name="Field M.C."/>
            <person name="Kuo A."/>
            <person name="Paredez A."/>
            <person name="Chapman J."/>
            <person name="Pham J."/>
            <person name="Shu S."/>
            <person name="Neupane R."/>
            <person name="Cipriano M."/>
            <person name="Mancuso J."/>
            <person name="Tu H."/>
            <person name="Salamov A."/>
            <person name="Lindquist E."/>
            <person name="Shapiro H."/>
            <person name="Lucas S."/>
            <person name="Grigoriev I.V."/>
            <person name="Cande W.Z."/>
            <person name="Fulton C."/>
            <person name="Rokhsar D.S."/>
            <person name="Dawson S.C."/>
        </authorList>
    </citation>
    <scope>NUCLEOTIDE SEQUENCE [LARGE SCALE GENOMIC DNA]</scope>
    <source>
        <strain evidence="1 2">NEG-M</strain>
    </source>
</reference>
<dbReference type="InterPro" id="IPR036047">
    <property type="entry name" value="F-box-like_dom_sf"/>
</dbReference>
<evidence type="ECO:0008006" key="3">
    <source>
        <dbReference type="Google" id="ProtNLM"/>
    </source>
</evidence>
<dbReference type="AlphaFoldDB" id="D2VI65"/>
<proteinExistence type="predicted"/>
<evidence type="ECO:0000313" key="1">
    <source>
        <dbReference type="EMBL" id="EFC43540.1"/>
    </source>
</evidence>
<dbReference type="GeneID" id="8853420"/>
<dbReference type="KEGG" id="ngr:NAEGRDRAFT_68578"/>
<keyword evidence="2" id="KW-1185">Reference proteome</keyword>
<protein>
    <recommendedName>
        <fullName evidence="3">F-box domain-containing protein</fullName>
    </recommendedName>
</protein>
<dbReference type="Proteomes" id="UP000006671">
    <property type="component" value="Unassembled WGS sequence"/>
</dbReference>
<dbReference type="VEuPathDB" id="AmoebaDB:NAEGRDRAFT_68578"/>
<gene>
    <name evidence="1" type="ORF">NAEGRDRAFT_68578</name>
</gene>
<accession>D2VI65</accession>
<dbReference type="SUPFAM" id="SSF81383">
    <property type="entry name" value="F-box domain"/>
    <property type="match status" value="1"/>
</dbReference>
<evidence type="ECO:0000313" key="2">
    <source>
        <dbReference type="Proteomes" id="UP000006671"/>
    </source>
</evidence>
<sequence>MSQLYHDTLYCILEFVNIRDGVSILSVSRSWHELDRYEIVWKTLLSNWLKIKINDYSILKKKIGKSDEKYCEKTLSCLRKLYKQNIENEKQVKFMGKDSNDDQSIIYGERYKKLVHSAFYSVFYVNMVNGLEMIMRNLEENVLEFKHSNVFGQFYLDQARKFILNKKVNKEERTKEESEYWNRFSPSLLKFCIQRKQFDICKMLNNFKPTLNDSLLPMLLFQFDEREKLESIKNYILNFKDQNGYDLTPQVSEIVMNFKVTSIQGFKYLKECVEILYPGNWNQILEKSVKESRFELLSEKNIGNVEEFVEFCKTAELKNIEIYIAPKFCNIFSHGFDFLHVLFKCELIDHLNMKLLLHKYQFRDKEVMKIIEILPDFDPYECVLDHLGIAHNFMNTFLTKPYGAITHYFNNYFDKYPKFDLVKLIHKMNELDGGNRPDSYYDEYVNKFVGSLFAEFEFNWFEAIDALTILGKFITHSLNIECLVKICEIYHDWNPEERIWKVGCLHAFKTLLEQVHCINYNGEYVPFVEYCETFYQNYQYSQLDKDIYSKDTCWKVENRENLAKLYHTALNLIDKLSPEDHDMNIYTKIRYIPRYRNYITYETLYSD</sequence>
<dbReference type="InParanoid" id="D2VI65"/>
<dbReference type="RefSeq" id="XP_002676284.1">
    <property type="nucleotide sequence ID" value="XM_002676238.1"/>
</dbReference>
<dbReference type="EMBL" id="GG738873">
    <property type="protein sequence ID" value="EFC43540.1"/>
    <property type="molecule type" value="Genomic_DNA"/>
</dbReference>
<name>D2VI65_NAEGR</name>
<organism evidence="2">
    <name type="scientific">Naegleria gruberi</name>
    <name type="common">Amoeba</name>
    <dbReference type="NCBI Taxonomy" id="5762"/>
    <lineage>
        <taxon>Eukaryota</taxon>
        <taxon>Discoba</taxon>
        <taxon>Heterolobosea</taxon>
        <taxon>Tetramitia</taxon>
        <taxon>Eutetramitia</taxon>
        <taxon>Vahlkampfiidae</taxon>
        <taxon>Naegleria</taxon>
    </lineage>
</organism>